<reference evidence="1 2" key="1">
    <citation type="submission" date="2020-10" db="EMBL/GenBank/DDBJ databases">
        <title>Sequencing the genomes of 1000 actinobacteria strains.</title>
        <authorList>
            <person name="Klenk H.-P."/>
        </authorList>
    </citation>
    <scope>NUCLEOTIDE SEQUENCE [LARGE SCALE GENOMIC DNA]</scope>
    <source>
        <strain evidence="1 2">DSM 43173</strain>
    </source>
</reference>
<comment type="caution">
    <text evidence="1">The sequence shown here is derived from an EMBL/GenBank/DDBJ whole genome shotgun (WGS) entry which is preliminary data.</text>
</comment>
<gene>
    <name evidence="1" type="ORF">H4W80_010608</name>
</gene>
<proteinExistence type="predicted"/>
<name>A0ABR9MI70_9ACTN</name>
<protein>
    <recommendedName>
        <fullName evidence="3">Transposase</fullName>
    </recommendedName>
</protein>
<dbReference type="Proteomes" id="UP000633509">
    <property type="component" value="Unassembled WGS sequence"/>
</dbReference>
<sequence length="36" mass="3894">MPLRAEVAEVRAENAALRGRVARSERLLSRNSGNSG</sequence>
<organism evidence="1 2">
    <name type="scientific">Nonomuraea angiospora</name>
    <dbReference type="NCBI Taxonomy" id="46172"/>
    <lineage>
        <taxon>Bacteria</taxon>
        <taxon>Bacillati</taxon>
        <taxon>Actinomycetota</taxon>
        <taxon>Actinomycetes</taxon>
        <taxon>Streptosporangiales</taxon>
        <taxon>Streptosporangiaceae</taxon>
        <taxon>Nonomuraea</taxon>
    </lineage>
</organism>
<accession>A0ABR9MI70</accession>
<evidence type="ECO:0000313" key="2">
    <source>
        <dbReference type="Proteomes" id="UP000633509"/>
    </source>
</evidence>
<evidence type="ECO:0008006" key="3">
    <source>
        <dbReference type="Google" id="ProtNLM"/>
    </source>
</evidence>
<dbReference type="EMBL" id="JADBEK010000001">
    <property type="protein sequence ID" value="MBE1592350.1"/>
    <property type="molecule type" value="Genomic_DNA"/>
</dbReference>
<evidence type="ECO:0000313" key="1">
    <source>
        <dbReference type="EMBL" id="MBE1592350.1"/>
    </source>
</evidence>
<keyword evidence="2" id="KW-1185">Reference proteome</keyword>